<keyword evidence="2" id="KW-1185">Reference proteome</keyword>
<evidence type="ECO:0000313" key="1">
    <source>
        <dbReference type="EMBL" id="GLD75556.1"/>
    </source>
</evidence>
<reference evidence="1" key="1">
    <citation type="submission" date="2022-08" db="EMBL/GenBank/DDBJ databases">
        <title>Genome sequencing of akame (Lates japonicus).</title>
        <authorList>
            <person name="Hashiguchi Y."/>
            <person name="Takahashi H."/>
        </authorList>
    </citation>
    <scope>NUCLEOTIDE SEQUENCE</scope>
    <source>
        <strain evidence="1">Kochi</strain>
    </source>
</reference>
<sequence>MLSHPACRRARPVLVTAEELRSVKGQFRCESSGSGGGERSYFTVTSPCSGQAAAVVPLRPQVQTRDALEAACCTWTPLVDVAGHVVSRRGQHVSV</sequence>
<proteinExistence type="predicted"/>
<dbReference type="EMBL" id="BRZM01003071">
    <property type="protein sequence ID" value="GLD75556.1"/>
    <property type="molecule type" value="Genomic_DNA"/>
</dbReference>
<accession>A0AAD3RP43</accession>
<gene>
    <name evidence="1" type="ORF">AKAME5_002689000</name>
</gene>
<dbReference type="Proteomes" id="UP001279410">
    <property type="component" value="Unassembled WGS sequence"/>
</dbReference>
<evidence type="ECO:0000313" key="2">
    <source>
        <dbReference type="Proteomes" id="UP001279410"/>
    </source>
</evidence>
<organism evidence="1 2">
    <name type="scientific">Lates japonicus</name>
    <name type="common">Japanese lates</name>
    <dbReference type="NCBI Taxonomy" id="270547"/>
    <lineage>
        <taxon>Eukaryota</taxon>
        <taxon>Metazoa</taxon>
        <taxon>Chordata</taxon>
        <taxon>Craniata</taxon>
        <taxon>Vertebrata</taxon>
        <taxon>Euteleostomi</taxon>
        <taxon>Actinopterygii</taxon>
        <taxon>Neopterygii</taxon>
        <taxon>Teleostei</taxon>
        <taxon>Neoteleostei</taxon>
        <taxon>Acanthomorphata</taxon>
        <taxon>Carangaria</taxon>
        <taxon>Carangaria incertae sedis</taxon>
        <taxon>Centropomidae</taxon>
        <taxon>Lates</taxon>
    </lineage>
</organism>
<name>A0AAD3RP43_LATJO</name>
<dbReference type="AlphaFoldDB" id="A0AAD3RP43"/>
<comment type="caution">
    <text evidence="1">The sequence shown here is derived from an EMBL/GenBank/DDBJ whole genome shotgun (WGS) entry which is preliminary data.</text>
</comment>
<protein>
    <submittedName>
        <fullName evidence="1">Protein arginine N-methyltransferase 6</fullName>
    </submittedName>
</protein>